<dbReference type="Proteomes" id="UP001480595">
    <property type="component" value="Unassembled WGS sequence"/>
</dbReference>
<accession>A0ABR1VUJ0</accession>
<feature type="compositionally biased region" description="Basic and acidic residues" evidence="1">
    <location>
        <begin position="229"/>
        <end position="239"/>
    </location>
</feature>
<sequence>METDSDHCEVICMAIPLYPRSPNCPEQELHRAVCGVEHYGLHTEKIASGLANLNFQKFSQAAHGPGTNTNAVPGSISAWQDEFPKLRSFPPDLQMSSVEDEQNPHSFLTQLVDPLTEEHRDVTDLKHGLAGLVTFGDFEQGGDLVLKELGVRIPFQFGSHCHLRGRVEIIQAEIEAAMKNHFAPLPDSTDSRMIQLLEGGQRQEFRQLALEVQIISAIEEAQKEIVKNPFEKRPEERAQRTKANTAGETGCYESGRVNSGKHNKQNLVDDCARKET</sequence>
<dbReference type="EMBL" id="JAQQWL010000005">
    <property type="protein sequence ID" value="KAK8073986.1"/>
    <property type="molecule type" value="Genomic_DNA"/>
</dbReference>
<gene>
    <name evidence="2" type="ORF">PG994_004885</name>
</gene>
<name>A0ABR1VUJ0_9PEZI</name>
<protein>
    <submittedName>
        <fullName evidence="2">Uncharacterized protein</fullName>
    </submittedName>
</protein>
<evidence type="ECO:0000256" key="1">
    <source>
        <dbReference type="SAM" id="MobiDB-lite"/>
    </source>
</evidence>
<keyword evidence="3" id="KW-1185">Reference proteome</keyword>
<dbReference type="RefSeq" id="XP_066718461.1">
    <property type="nucleotide sequence ID" value="XM_066856294.1"/>
</dbReference>
<proteinExistence type="predicted"/>
<feature type="region of interest" description="Disordered" evidence="1">
    <location>
        <begin position="229"/>
        <end position="276"/>
    </location>
</feature>
<evidence type="ECO:0000313" key="3">
    <source>
        <dbReference type="Proteomes" id="UP001480595"/>
    </source>
</evidence>
<dbReference type="GeneID" id="92089357"/>
<dbReference type="Gene3D" id="3.60.130.30">
    <property type="match status" value="1"/>
</dbReference>
<comment type="caution">
    <text evidence="2">The sequence shown here is derived from an EMBL/GenBank/DDBJ whole genome shotgun (WGS) entry which is preliminary data.</text>
</comment>
<reference evidence="2 3" key="1">
    <citation type="submission" date="2023-01" db="EMBL/GenBank/DDBJ databases">
        <title>Analysis of 21 Apiospora genomes using comparative genomics revels a genus with tremendous synthesis potential of carbohydrate active enzymes and secondary metabolites.</title>
        <authorList>
            <person name="Sorensen T."/>
        </authorList>
    </citation>
    <scope>NUCLEOTIDE SEQUENCE [LARGE SCALE GENOMIC DNA]</scope>
    <source>
        <strain evidence="2 3">CBS 135458</strain>
    </source>
</reference>
<organism evidence="2 3">
    <name type="scientific">Apiospora phragmitis</name>
    <dbReference type="NCBI Taxonomy" id="2905665"/>
    <lineage>
        <taxon>Eukaryota</taxon>
        <taxon>Fungi</taxon>
        <taxon>Dikarya</taxon>
        <taxon>Ascomycota</taxon>
        <taxon>Pezizomycotina</taxon>
        <taxon>Sordariomycetes</taxon>
        <taxon>Xylariomycetidae</taxon>
        <taxon>Amphisphaeriales</taxon>
        <taxon>Apiosporaceae</taxon>
        <taxon>Apiospora</taxon>
    </lineage>
</organism>
<evidence type="ECO:0000313" key="2">
    <source>
        <dbReference type="EMBL" id="KAK8073986.1"/>
    </source>
</evidence>